<dbReference type="SUPFAM" id="SSF47413">
    <property type="entry name" value="lambda repressor-like DNA-binding domains"/>
    <property type="match status" value="1"/>
</dbReference>
<organism evidence="2 3">
    <name type="scientific">Bacillus shihchuchen</name>
    <dbReference type="NCBI Taxonomy" id="3036942"/>
    <lineage>
        <taxon>Bacteria</taxon>
        <taxon>Bacillati</taxon>
        <taxon>Bacillota</taxon>
        <taxon>Bacilli</taxon>
        <taxon>Bacillales</taxon>
        <taxon>Bacillaceae</taxon>
        <taxon>Bacillus</taxon>
        <taxon>Bacillus cereus group</taxon>
    </lineage>
</organism>
<dbReference type="CDD" id="cd00093">
    <property type="entry name" value="HTH_XRE"/>
    <property type="match status" value="1"/>
</dbReference>
<dbReference type="SMART" id="SM00530">
    <property type="entry name" value="HTH_XRE"/>
    <property type="match status" value="1"/>
</dbReference>
<evidence type="ECO:0000313" key="3">
    <source>
        <dbReference type="Proteomes" id="UP001229716"/>
    </source>
</evidence>
<sequence length="114" mass="12785">MLENVGATIRMLREKKGISLNNFSAKLDVSAGYLSHLETGKTDNIPLRLLPKLQEELGLFNSTHSLNEAEKTFVSQVNNLQEPLLNLHQQNPEAAAFLLETLEKGLNIFQQNLK</sequence>
<evidence type="ECO:0000313" key="2">
    <source>
        <dbReference type="EMBL" id="MDL2418949.1"/>
    </source>
</evidence>
<accession>A0ABT7KXW7</accession>
<dbReference type="InterPro" id="IPR001387">
    <property type="entry name" value="Cro/C1-type_HTH"/>
</dbReference>
<dbReference type="Pfam" id="PF01381">
    <property type="entry name" value="HTH_3"/>
    <property type="match status" value="1"/>
</dbReference>
<gene>
    <name evidence="2" type="ORF">P6F46_22935</name>
</gene>
<dbReference type="Gene3D" id="1.10.260.40">
    <property type="entry name" value="lambda repressor-like DNA-binding domains"/>
    <property type="match status" value="1"/>
</dbReference>
<proteinExistence type="predicted"/>
<comment type="caution">
    <text evidence="2">The sequence shown here is derived from an EMBL/GenBank/DDBJ whole genome shotgun (WGS) entry which is preliminary data.</text>
</comment>
<feature type="domain" description="HTH cro/C1-type" evidence="1">
    <location>
        <begin position="9"/>
        <end position="66"/>
    </location>
</feature>
<keyword evidence="3" id="KW-1185">Reference proteome</keyword>
<evidence type="ECO:0000259" key="1">
    <source>
        <dbReference type="PROSITE" id="PS50943"/>
    </source>
</evidence>
<dbReference type="PROSITE" id="PS50943">
    <property type="entry name" value="HTH_CROC1"/>
    <property type="match status" value="1"/>
</dbReference>
<dbReference type="InterPro" id="IPR010982">
    <property type="entry name" value="Lambda_DNA-bd_dom_sf"/>
</dbReference>
<dbReference type="EMBL" id="JASWHZ010000001">
    <property type="protein sequence ID" value="MDL2418949.1"/>
    <property type="molecule type" value="Genomic_DNA"/>
</dbReference>
<dbReference type="Proteomes" id="UP001229716">
    <property type="component" value="Unassembled WGS sequence"/>
</dbReference>
<protein>
    <submittedName>
        <fullName evidence="2">Helix-turn-helix transcriptional regulator</fullName>
    </submittedName>
</protein>
<name>A0ABT7KXW7_9BACI</name>
<reference evidence="2 3" key="1">
    <citation type="journal article" date="2023" name="Int. J. Mol. Sci.">
        <title>Pathogenicity and Genomic Characterization of a Novel Genospecies, Bacillus shihchuchen, of the Bacillus cereus Group Isolated from Chinese Softshell Turtle (Pelodiscus sinensis).</title>
        <authorList>
            <person name="Cheng L.W."/>
            <person name="Byadgi O.V."/>
            <person name="Tsai C.E."/>
            <person name="Wang P.C."/>
            <person name="Chen S.C."/>
        </authorList>
    </citation>
    <scope>NUCLEOTIDE SEQUENCE [LARGE SCALE GENOMIC DNA]</scope>
    <source>
        <strain evidence="2 3">QF108-045</strain>
    </source>
</reference>